<keyword evidence="2" id="KW-1185">Reference proteome</keyword>
<protein>
    <recommendedName>
        <fullName evidence="3">Phenylalanyl-tRNA synthetase subunit alpha</fullName>
    </recommendedName>
</protein>
<dbReference type="OrthoDB" id="953239at2"/>
<name>A0A1W1Z121_9FLAO</name>
<sequence>MKKDIEIPVAKDVHVAIVHEWSEEFLSKDWNAYIINNRTTPIDMVLIVSKGYDGTTKTSTMRHGIGFIAPKSFEKIELVQEEVFKLTNEFFVTFFAEDKLFERKYIFPKNSISEKNLTSLPLLEKDGILAE</sequence>
<dbReference type="STRING" id="504486.SAMN05660703_1033"/>
<accession>A0A1W1Z121</accession>
<organism evidence="1 2">
    <name type="scientific">Cellulophaga tyrosinoxydans</name>
    <dbReference type="NCBI Taxonomy" id="504486"/>
    <lineage>
        <taxon>Bacteria</taxon>
        <taxon>Pseudomonadati</taxon>
        <taxon>Bacteroidota</taxon>
        <taxon>Flavobacteriia</taxon>
        <taxon>Flavobacteriales</taxon>
        <taxon>Flavobacteriaceae</taxon>
        <taxon>Cellulophaga</taxon>
    </lineage>
</organism>
<proteinExistence type="predicted"/>
<evidence type="ECO:0000313" key="2">
    <source>
        <dbReference type="Proteomes" id="UP000192360"/>
    </source>
</evidence>
<dbReference type="Proteomes" id="UP000192360">
    <property type="component" value="Unassembled WGS sequence"/>
</dbReference>
<evidence type="ECO:0000313" key="1">
    <source>
        <dbReference type="EMBL" id="SMC42155.1"/>
    </source>
</evidence>
<dbReference type="RefSeq" id="WP_084060311.1">
    <property type="nucleotide sequence ID" value="NZ_FWXO01000001.1"/>
</dbReference>
<reference evidence="1 2" key="1">
    <citation type="submission" date="2017-04" db="EMBL/GenBank/DDBJ databases">
        <authorList>
            <person name="Afonso C.L."/>
            <person name="Miller P.J."/>
            <person name="Scott M.A."/>
            <person name="Spackman E."/>
            <person name="Goraichik I."/>
            <person name="Dimitrov K.M."/>
            <person name="Suarez D.L."/>
            <person name="Swayne D.E."/>
        </authorList>
    </citation>
    <scope>NUCLEOTIDE SEQUENCE [LARGE SCALE GENOMIC DNA]</scope>
    <source>
        <strain evidence="1 2">DSM 21164</strain>
    </source>
</reference>
<evidence type="ECO:0008006" key="3">
    <source>
        <dbReference type="Google" id="ProtNLM"/>
    </source>
</evidence>
<gene>
    <name evidence="1" type="ORF">SAMN05660703_1033</name>
</gene>
<dbReference type="EMBL" id="FWXO01000001">
    <property type="protein sequence ID" value="SMC42155.1"/>
    <property type="molecule type" value="Genomic_DNA"/>
</dbReference>
<dbReference type="AlphaFoldDB" id="A0A1W1Z121"/>